<reference evidence="2" key="1">
    <citation type="submission" date="2020-04" db="EMBL/GenBank/DDBJ databases">
        <authorList>
            <person name="Chiriac C."/>
            <person name="Salcher M."/>
            <person name="Ghai R."/>
            <person name="Kavagutti S V."/>
        </authorList>
    </citation>
    <scope>NUCLEOTIDE SEQUENCE</scope>
</reference>
<gene>
    <name evidence="2" type="ORF">UFOVP319_36</name>
</gene>
<dbReference type="EMBL" id="LR796336">
    <property type="protein sequence ID" value="CAB4137473.1"/>
    <property type="molecule type" value="Genomic_DNA"/>
</dbReference>
<evidence type="ECO:0000313" key="2">
    <source>
        <dbReference type="EMBL" id="CAB4137473.1"/>
    </source>
</evidence>
<proteinExistence type="predicted"/>
<feature type="region of interest" description="Disordered" evidence="1">
    <location>
        <begin position="175"/>
        <end position="198"/>
    </location>
</feature>
<accession>A0A6J5LWF9</accession>
<name>A0A6J5LWF9_9CAUD</name>
<evidence type="ECO:0000256" key="1">
    <source>
        <dbReference type="SAM" id="MobiDB-lite"/>
    </source>
</evidence>
<sequence>MKYNKLQRGVPIVDKSGQPTAPFQLYWQQAIEGLQNQIDAITAAQAAADAANAAATAAQTAADNADTAATAAQSAADEANSNTAITASYVTGLTLTATDAGTNATISISAHTRVYGDGTSVSVNSGTITALAYSTAYFIYYDQPSRAGGAVTYQATTSITTAAQTGDRHTVGRVTTPAAAAPPNNGNGVEPPGVGNIP</sequence>
<organism evidence="2">
    <name type="scientific">uncultured Caudovirales phage</name>
    <dbReference type="NCBI Taxonomy" id="2100421"/>
    <lineage>
        <taxon>Viruses</taxon>
        <taxon>Duplodnaviria</taxon>
        <taxon>Heunggongvirae</taxon>
        <taxon>Uroviricota</taxon>
        <taxon>Caudoviricetes</taxon>
        <taxon>Peduoviridae</taxon>
        <taxon>Maltschvirus</taxon>
        <taxon>Maltschvirus maltsch</taxon>
    </lineage>
</organism>
<protein>
    <submittedName>
        <fullName evidence="2">Uncharacterized protein</fullName>
    </submittedName>
</protein>